<dbReference type="PROSITE" id="PS51257">
    <property type="entry name" value="PROKAR_LIPOPROTEIN"/>
    <property type="match status" value="1"/>
</dbReference>
<dbReference type="KEGG" id="fln:FLA_2023"/>
<dbReference type="GO" id="GO:0007156">
    <property type="term" value="P:homophilic cell adhesion via plasma membrane adhesion molecules"/>
    <property type="evidence" value="ECO:0007669"/>
    <property type="project" value="InterPro"/>
</dbReference>
<dbReference type="InterPro" id="IPR002126">
    <property type="entry name" value="Cadherin-like_dom"/>
</dbReference>
<dbReference type="PROSITE" id="PS50268">
    <property type="entry name" value="CADHERIN_2"/>
    <property type="match status" value="1"/>
</dbReference>
<evidence type="ECO:0000313" key="4">
    <source>
        <dbReference type="Proteomes" id="UP000186917"/>
    </source>
</evidence>
<evidence type="ECO:0000313" key="3">
    <source>
        <dbReference type="EMBL" id="SIT24162.1"/>
    </source>
</evidence>
<name>A0A173MEZ8_9BACT</name>
<organism evidence="3 4">
    <name type="scientific">Filimonas lacunae</name>
    <dbReference type="NCBI Taxonomy" id="477680"/>
    <lineage>
        <taxon>Bacteria</taxon>
        <taxon>Pseudomonadati</taxon>
        <taxon>Bacteroidota</taxon>
        <taxon>Chitinophagia</taxon>
        <taxon>Chitinophagales</taxon>
        <taxon>Chitinophagaceae</taxon>
        <taxon>Filimonas</taxon>
    </lineage>
</organism>
<feature type="chain" id="PRO_5030022857" description="Cadherin domain-containing protein" evidence="1">
    <location>
        <begin position="19"/>
        <end position="394"/>
    </location>
</feature>
<dbReference type="GO" id="GO:0005509">
    <property type="term" value="F:calcium ion binding"/>
    <property type="evidence" value="ECO:0007669"/>
    <property type="project" value="InterPro"/>
</dbReference>
<dbReference type="RefSeq" id="WP_076380297.1">
    <property type="nucleotide sequence ID" value="NZ_AP017422.1"/>
</dbReference>
<dbReference type="EMBL" id="FTOR01000006">
    <property type="protein sequence ID" value="SIT24162.1"/>
    <property type="molecule type" value="Genomic_DNA"/>
</dbReference>
<feature type="signal peptide" evidence="1">
    <location>
        <begin position="1"/>
        <end position="18"/>
    </location>
</feature>
<accession>A0A173MEZ8</accession>
<gene>
    <name evidence="3" type="ORF">SAMN05421788_10680</name>
</gene>
<dbReference type="GO" id="GO:0016020">
    <property type="term" value="C:membrane"/>
    <property type="evidence" value="ECO:0007669"/>
    <property type="project" value="InterPro"/>
</dbReference>
<evidence type="ECO:0000259" key="2">
    <source>
        <dbReference type="PROSITE" id="PS50268"/>
    </source>
</evidence>
<sequence>MYNRSFIFLLLATVLAGAGCRKTDFAEVSSPAYLRVFNSLRYSASLDNKDAPQPFLTMLIDPQLDANGIAESAAVTGDFLETRDQWARPYPDAANTTLYQKEYPGTAKVVAAPILNGYDLSSWAQVPSGKHRVLFISRPQNTTPFFSLDKNQRGEVMVDTTIDLQEREVYTMQVLEQDYQTKKNIVYLRNETFVKQSLSDSLVYVNFYNLSSNGFYQYSPNVLPGNVLVRDKIQDTMNVFYSLYKYVNASTSTAIKGSEYVPVGTITRSQEPVVNPYRSFPLFADTAADRIYTGNVAQLFQLLKPGFTPNNSGLLLSLPVGYYLGVSVGTLGNNVDAAANVMVKTSADVRSGLIISERSGIYNPRSFATVNTIEYINRKVYITTIQRRFDPPVY</sequence>
<keyword evidence="4" id="KW-1185">Reference proteome</keyword>
<dbReference type="Proteomes" id="UP000186917">
    <property type="component" value="Unassembled WGS sequence"/>
</dbReference>
<keyword evidence="1" id="KW-0732">Signal</keyword>
<dbReference type="STRING" id="477680.SAMN05421788_10680"/>
<proteinExistence type="predicted"/>
<evidence type="ECO:0000256" key="1">
    <source>
        <dbReference type="SAM" id="SignalP"/>
    </source>
</evidence>
<protein>
    <recommendedName>
        <fullName evidence="2">Cadherin domain-containing protein</fullName>
    </recommendedName>
</protein>
<reference evidence="4" key="1">
    <citation type="submission" date="2017-01" db="EMBL/GenBank/DDBJ databases">
        <authorList>
            <person name="Varghese N."/>
            <person name="Submissions S."/>
        </authorList>
    </citation>
    <scope>NUCLEOTIDE SEQUENCE [LARGE SCALE GENOMIC DNA]</scope>
    <source>
        <strain evidence="4">DSM 21054</strain>
    </source>
</reference>
<dbReference type="AlphaFoldDB" id="A0A173MEZ8"/>
<feature type="domain" description="Cadherin" evidence="2">
    <location>
        <begin position="146"/>
        <end position="222"/>
    </location>
</feature>